<organism evidence="1">
    <name type="scientific">marine sediment metagenome</name>
    <dbReference type="NCBI Taxonomy" id="412755"/>
    <lineage>
        <taxon>unclassified sequences</taxon>
        <taxon>metagenomes</taxon>
        <taxon>ecological metagenomes</taxon>
    </lineage>
</organism>
<dbReference type="AlphaFoldDB" id="X1U1N0"/>
<name>X1U1N0_9ZZZZ</name>
<evidence type="ECO:0000313" key="1">
    <source>
        <dbReference type="EMBL" id="GAI93745.1"/>
    </source>
</evidence>
<gene>
    <name evidence="1" type="ORF">S12H4_34803</name>
</gene>
<accession>X1U1N0</accession>
<proteinExistence type="predicted"/>
<protein>
    <submittedName>
        <fullName evidence="1">Uncharacterized protein</fullName>
    </submittedName>
</protein>
<reference evidence="1" key="1">
    <citation type="journal article" date="2014" name="Front. Microbiol.">
        <title>High frequency of phylogenetically diverse reductive dehalogenase-homologous genes in deep subseafloor sedimentary metagenomes.</title>
        <authorList>
            <person name="Kawai M."/>
            <person name="Futagami T."/>
            <person name="Toyoda A."/>
            <person name="Takaki Y."/>
            <person name="Nishi S."/>
            <person name="Hori S."/>
            <person name="Arai W."/>
            <person name="Tsubouchi T."/>
            <person name="Morono Y."/>
            <person name="Uchiyama I."/>
            <person name="Ito T."/>
            <person name="Fujiyama A."/>
            <person name="Inagaki F."/>
            <person name="Takami H."/>
        </authorList>
    </citation>
    <scope>NUCLEOTIDE SEQUENCE</scope>
    <source>
        <strain evidence="1">Expedition CK06-06</strain>
    </source>
</reference>
<comment type="caution">
    <text evidence="1">The sequence shown here is derived from an EMBL/GenBank/DDBJ whole genome shotgun (WGS) entry which is preliminary data.</text>
</comment>
<sequence>MTKKGGTVGVSLLPLKGVGGFFNKEVNMFTMSWWWPLGAERLGHT</sequence>
<dbReference type="EMBL" id="BARW01020619">
    <property type="protein sequence ID" value="GAI93745.1"/>
    <property type="molecule type" value="Genomic_DNA"/>
</dbReference>